<dbReference type="KEGG" id="vg:18564149"/>
<keyword evidence="2" id="KW-1185">Reference proteome</keyword>
<dbReference type="EMBL" id="GU580943">
    <property type="protein sequence ID" value="ADD81143.1"/>
    <property type="molecule type" value="Genomic_DNA"/>
</dbReference>
<dbReference type="Proteomes" id="UP000001504">
    <property type="component" value="Segment"/>
</dbReference>
<protein>
    <submittedName>
        <fullName evidence="1">Gp38</fullName>
    </submittedName>
</protein>
<organism evidence="1 2">
    <name type="scientific">Rhodococcus phage ReqiPine5</name>
    <dbReference type="NCBI Taxonomy" id="691963"/>
    <lineage>
        <taxon>Viruses</taxon>
        <taxon>Duplodnaviria</taxon>
        <taxon>Heunggongvirae</taxon>
        <taxon>Uroviricota</taxon>
        <taxon>Caudoviricetes</taxon>
        <taxon>Caudoviricetes incertae sedis</taxon>
        <taxon>Reqipinevirus</taxon>
        <taxon>Reqipinevirus reqipine5</taxon>
    </lineage>
</organism>
<name>D4P813_9CAUD</name>
<reference evidence="1 2" key="1">
    <citation type="journal article" date="2011" name="Appl. Environ. Microbiol.">
        <title>Genomic and functional analyses of Rhodococcus equi phages ReqiPepy6, ReqiPoco6, ReqiPine5, and ReqiDocB7.</title>
        <authorList>
            <person name="Summer E.J."/>
            <person name="Liu M."/>
            <person name="Gill J.J."/>
            <person name="Grant M."/>
            <person name="Chan-Cortes T.N."/>
            <person name="Ferguson L."/>
            <person name="Janes C."/>
            <person name="Lange K."/>
            <person name="Bertoli M."/>
            <person name="Moore C."/>
            <person name="Orchard R.C."/>
            <person name="Cohen N."/>
            <person name="Young R."/>
        </authorList>
    </citation>
    <scope>NUCLEOTIDE SEQUENCE [LARGE SCALE GENOMIC DNA]</scope>
</reference>
<accession>D4P813</accession>
<evidence type="ECO:0000313" key="2">
    <source>
        <dbReference type="Proteomes" id="UP000001504"/>
    </source>
</evidence>
<dbReference type="GeneID" id="18564149"/>
<evidence type="ECO:0000313" key="1">
    <source>
        <dbReference type="EMBL" id="ADD81143.1"/>
    </source>
</evidence>
<sequence>MTELPTTGSPTTLPDTIGVTRSGKLHLIDRKTVDTDGPLRAACNRTIVVDRPTMEDPLLSNLQRRTIRTARVLRRTGSVFLPSRIVCANCDSAVRRELKS</sequence>
<dbReference type="RefSeq" id="YP_009016219.1">
    <property type="nucleotide sequence ID" value="NC_023722.1"/>
</dbReference>
<gene>
    <name evidence="1" type="ORF">ReqiPine5gene38</name>
</gene>
<proteinExistence type="predicted"/>